<sequence length="62" mass="6845">MVTQGFAPGDVVFIPEGPFQGVCGVVRQVDTRRAQLRLRVSLGYKCDGLSDLTVDFDEVEWA</sequence>
<name>A0A849CEI1_9NOCA</name>
<proteinExistence type="predicted"/>
<dbReference type="Proteomes" id="UP000586827">
    <property type="component" value="Unassembled WGS sequence"/>
</dbReference>
<dbReference type="Gene3D" id="2.30.30.30">
    <property type="match status" value="1"/>
</dbReference>
<dbReference type="RefSeq" id="WP_067528969.1">
    <property type="nucleotide sequence ID" value="NZ_JABELX010000016.1"/>
</dbReference>
<dbReference type="EMBL" id="JABELX010000016">
    <property type="protein sequence ID" value="NNH74737.1"/>
    <property type="molecule type" value="Genomic_DNA"/>
</dbReference>
<comment type="caution">
    <text evidence="1">The sequence shown here is derived from an EMBL/GenBank/DDBJ whole genome shotgun (WGS) entry which is preliminary data.</text>
</comment>
<evidence type="ECO:0000313" key="2">
    <source>
        <dbReference type="Proteomes" id="UP000586827"/>
    </source>
</evidence>
<accession>A0A849CEI1</accession>
<dbReference type="InterPro" id="IPR008991">
    <property type="entry name" value="Translation_prot_SH3-like_sf"/>
</dbReference>
<dbReference type="AlphaFoldDB" id="A0A849CEI1"/>
<evidence type="ECO:0000313" key="1">
    <source>
        <dbReference type="EMBL" id="NNH74737.1"/>
    </source>
</evidence>
<organism evidence="1 2">
    <name type="scientific">Nocardia uniformis</name>
    <dbReference type="NCBI Taxonomy" id="53432"/>
    <lineage>
        <taxon>Bacteria</taxon>
        <taxon>Bacillati</taxon>
        <taxon>Actinomycetota</taxon>
        <taxon>Actinomycetes</taxon>
        <taxon>Mycobacteriales</taxon>
        <taxon>Nocardiaceae</taxon>
        <taxon>Nocardia</taxon>
    </lineage>
</organism>
<dbReference type="InterPro" id="IPR014722">
    <property type="entry name" value="Rib_uL2_dom2"/>
</dbReference>
<evidence type="ECO:0008006" key="3">
    <source>
        <dbReference type="Google" id="ProtNLM"/>
    </source>
</evidence>
<keyword evidence="2" id="KW-1185">Reference proteome</keyword>
<protein>
    <recommendedName>
        <fullName evidence="3">KOW domain-containing protein</fullName>
    </recommendedName>
</protein>
<gene>
    <name evidence="1" type="ORF">HLB23_33640</name>
</gene>
<dbReference type="SUPFAM" id="SSF50104">
    <property type="entry name" value="Translation proteins SH3-like domain"/>
    <property type="match status" value="1"/>
</dbReference>
<reference evidence="1 2" key="1">
    <citation type="submission" date="2020-05" db="EMBL/GenBank/DDBJ databases">
        <title>MicrobeNet Type strains.</title>
        <authorList>
            <person name="Nicholson A.C."/>
        </authorList>
    </citation>
    <scope>NUCLEOTIDE SEQUENCE [LARGE SCALE GENOMIC DNA]</scope>
    <source>
        <strain evidence="1 2">JCM 3224</strain>
    </source>
</reference>